<feature type="chain" id="PRO_5040851730" evidence="11">
    <location>
        <begin position="30"/>
        <end position="1729"/>
    </location>
</feature>
<dbReference type="InterPro" id="IPR001881">
    <property type="entry name" value="EGF-like_Ca-bd_dom"/>
</dbReference>
<evidence type="ECO:0000256" key="7">
    <source>
        <dbReference type="ARBA" id="ARBA00022989"/>
    </source>
</evidence>
<keyword evidence="6" id="KW-0677">Repeat</keyword>
<keyword evidence="7" id="KW-1133">Transmembrane helix</keyword>
<dbReference type="Pfam" id="PF23263">
    <property type="entry name" value="C8-3_MUC4"/>
    <property type="match status" value="1"/>
</dbReference>
<feature type="domain" description="CUB" evidence="12">
    <location>
        <begin position="374"/>
        <end position="489"/>
    </location>
</feature>
<evidence type="ECO:0000256" key="6">
    <source>
        <dbReference type="ARBA" id="ARBA00022737"/>
    </source>
</evidence>
<keyword evidence="2" id="KW-0217">Developmental protein</keyword>
<feature type="domain" description="CUB" evidence="12">
    <location>
        <begin position="38"/>
        <end position="152"/>
    </location>
</feature>
<evidence type="ECO:0000256" key="2">
    <source>
        <dbReference type="ARBA" id="ARBA00022473"/>
    </source>
</evidence>
<dbReference type="PANTHER" id="PTHR13802">
    <property type="entry name" value="MUCIN 4-RELATED"/>
    <property type="match status" value="1"/>
</dbReference>
<dbReference type="SMART" id="SM00042">
    <property type="entry name" value="CUB"/>
    <property type="match status" value="3"/>
</dbReference>
<dbReference type="SMART" id="SM00181">
    <property type="entry name" value="EGF"/>
    <property type="match status" value="13"/>
</dbReference>
<keyword evidence="3 10" id="KW-0245">EGF-like domain</keyword>
<feature type="domain" description="EGF-like" evidence="13">
    <location>
        <begin position="200"/>
        <end position="241"/>
    </location>
</feature>
<dbReference type="InterPro" id="IPR049883">
    <property type="entry name" value="NOTCH1_EGF-like"/>
</dbReference>
<comment type="caution">
    <text evidence="10">Lacks conserved residue(s) required for the propagation of feature annotation.</text>
</comment>
<proteinExistence type="predicted"/>
<dbReference type="PROSITE" id="PS01180">
    <property type="entry name" value="CUB"/>
    <property type="match status" value="3"/>
</dbReference>
<organism evidence="15 16">
    <name type="scientific">Biomphalaria glabrata</name>
    <name type="common">Bloodfluke planorb</name>
    <name type="synonym">Freshwater snail</name>
    <dbReference type="NCBI Taxonomy" id="6526"/>
    <lineage>
        <taxon>Eukaryota</taxon>
        <taxon>Metazoa</taxon>
        <taxon>Spiralia</taxon>
        <taxon>Lophotrochozoa</taxon>
        <taxon>Mollusca</taxon>
        <taxon>Gastropoda</taxon>
        <taxon>Heterobranchia</taxon>
        <taxon>Euthyneura</taxon>
        <taxon>Panpulmonata</taxon>
        <taxon>Hygrophila</taxon>
        <taxon>Lymnaeoidea</taxon>
        <taxon>Planorbidae</taxon>
        <taxon>Biomphalaria</taxon>
    </lineage>
</organism>
<name>A0A9W2YA46_BIOGL</name>
<dbReference type="Proteomes" id="UP001165740">
    <property type="component" value="Chromosome 11"/>
</dbReference>
<keyword evidence="4" id="KW-0812">Transmembrane</keyword>
<dbReference type="SUPFAM" id="SSF49854">
    <property type="entry name" value="Spermadhesin, CUB domain"/>
    <property type="match status" value="3"/>
</dbReference>
<evidence type="ECO:0000256" key="4">
    <source>
        <dbReference type="ARBA" id="ARBA00022692"/>
    </source>
</evidence>
<dbReference type="Pfam" id="PF07645">
    <property type="entry name" value="EGF_CA"/>
    <property type="match status" value="5"/>
</dbReference>
<dbReference type="InterPro" id="IPR001846">
    <property type="entry name" value="VWF_type-D"/>
</dbReference>
<keyword evidence="15" id="KW-1185">Reference proteome</keyword>
<dbReference type="SMART" id="SM00051">
    <property type="entry name" value="DSL"/>
    <property type="match status" value="2"/>
</dbReference>
<dbReference type="CDD" id="cd00054">
    <property type="entry name" value="EGF_CA"/>
    <property type="match status" value="4"/>
</dbReference>
<dbReference type="OrthoDB" id="6051552at2759"/>
<evidence type="ECO:0000256" key="3">
    <source>
        <dbReference type="ARBA" id="ARBA00022536"/>
    </source>
</evidence>
<dbReference type="Pfam" id="PF00431">
    <property type="entry name" value="CUB"/>
    <property type="match status" value="3"/>
</dbReference>
<dbReference type="SMART" id="SM00179">
    <property type="entry name" value="EGF_CA"/>
    <property type="match status" value="5"/>
</dbReference>
<dbReference type="PANTHER" id="PTHR13802:SF52">
    <property type="entry name" value="MUCIN-4"/>
    <property type="match status" value="1"/>
</dbReference>
<dbReference type="InterPro" id="IPR000742">
    <property type="entry name" value="EGF"/>
</dbReference>
<comment type="subcellular location">
    <subcellularLocation>
        <location evidence="1">Membrane</location>
    </subcellularLocation>
</comment>
<keyword evidence="9" id="KW-1015">Disulfide bond</keyword>
<reference evidence="16" key="1">
    <citation type="submission" date="2025-08" db="UniProtKB">
        <authorList>
            <consortium name="RefSeq"/>
        </authorList>
    </citation>
    <scope>IDENTIFICATION</scope>
</reference>
<dbReference type="GO" id="GO:0007154">
    <property type="term" value="P:cell communication"/>
    <property type="evidence" value="ECO:0007669"/>
    <property type="project" value="InterPro"/>
</dbReference>
<keyword evidence="5 11" id="KW-0732">Signal</keyword>
<evidence type="ECO:0000259" key="13">
    <source>
        <dbReference type="PROSITE" id="PS50026"/>
    </source>
</evidence>
<feature type="domain" description="CUB" evidence="12">
    <location>
        <begin position="712"/>
        <end position="825"/>
    </location>
</feature>
<dbReference type="SUPFAM" id="SSF57184">
    <property type="entry name" value="Growth factor receptor domain"/>
    <property type="match status" value="3"/>
</dbReference>
<dbReference type="PROSITE" id="PS50026">
    <property type="entry name" value="EGF_3"/>
    <property type="match status" value="3"/>
</dbReference>
<dbReference type="Gene3D" id="2.10.25.10">
    <property type="entry name" value="Laminin"/>
    <property type="match status" value="4"/>
</dbReference>
<dbReference type="Pfam" id="PF06119">
    <property type="entry name" value="NIDO"/>
    <property type="match status" value="1"/>
</dbReference>
<dbReference type="InterPro" id="IPR003886">
    <property type="entry name" value="NIDO_dom"/>
</dbReference>
<gene>
    <name evidence="16" type="primary">LOC106051838</name>
</gene>
<dbReference type="SMART" id="SM00216">
    <property type="entry name" value="VWD"/>
    <property type="match status" value="1"/>
</dbReference>
<evidence type="ECO:0000256" key="8">
    <source>
        <dbReference type="ARBA" id="ARBA00023136"/>
    </source>
</evidence>
<dbReference type="RefSeq" id="XP_055859623.1">
    <property type="nucleotide sequence ID" value="XM_056003648.1"/>
</dbReference>
<dbReference type="InterPro" id="IPR009030">
    <property type="entry name" value="Growth_fac_rcpt_cys_sf"/>
</dbReference>
<dbReference type="InterPro" id="IPR035914">
    <property type="entry name" value="Sperma_CUB_dom_sf"/>
</dbReference>
<dbReference type="Pfam" id="PF00094">
    <property type="entry name" value="VWD"/>
    <property type="match status" value="1"/>
</dbReference>
<evidence type="ECO:0000259" key="14">
    <source>
        <dbReference type="PROSITE" id="PS51233"/>
    </source>
</evidence>
<dbReference type="InterPro" id="IPR018097">
    <property type="entry name" value="EGF_Ca-bd_CS"/>
</dbReference>
<dbReference type="InterPro" id="IPR000859">
    <property type="entry name" value="CUB_dom"/>
</dbReference>
<evidence type="ECO:0000313" key="15">
    <source>
        <dbReference type="Proteomes" id="UP001165740"/>
    </source>
</evidence>
<accession>A0A9W2YA46</accession>
<dbReference type="GO" id="GO:0007160">
    <property type="term" value="P:cell-matrix adhesion"/>
    <property type="evidence" value="ECO:0007669"/>
    <property type="project" value="InterPro"/>
</dbReference>
<evidence type="ECO:0000256" key="11">
    <source>
        <dbReference type="SAM" id="SignalP"/>
    </source>
</evidence>
<keyword evidence="8" id="KW-0472">Membrane</keyword>
<feature type="domain" description="EGF-like" evidence="13">
    <location>
        <begin position="871"/>
        <end position="908"/>
    </location>
</feature>
<dbReference type="OMA" id="GYYRCNC"/>
<dbReference type="InterPro" id="IPR001774">
    <property type="entry name" value="DSL"/>
</dbReference>
<evidence type="ECO:0000259" key="12">
    <source>
        <dbReference type="PROSITE" id="PS01180"/>
    </source>
</evidence>
<dbReference type="PROSITE" id="PS51233">
    <property type="entry name" value="VWFD"/>
    <property type="match status" value="1"/>
</dbReference>
<dbReference type="GeneID" id="106051838"/>
<evidence type="ECO:0000313" key="16">
    <source>
        <dbReference type="RefSeq" id="XP_055859623.1"/>
    </source>
</evidence>
<dbReference type="FunFam" id="2.60.120.290:FF:000018">
    <property type="entry name" value="cubilin"/>
    <property type="match status" value="1"/>
</dbReference>
<dbReference type="InterPro" id="IPR051495">
    <property type="entry name" value="Epithelial_Barrier/Signaling"/>
</dbReference>
<dbReference type="InterPro" id="IPR056619">
    <property type="entry name" value="C8-3_MUC4"/>
</dbReference>
<dbReference type="GO" id="GO:0005509">
    <property type="term" value="F:calcium ion binding"/>
    <property type="evidence" value="ECO:0007669"/>
    <property type="project" value="InterPro"/>
</dbReference>
<protein>
    <submittedName>
        <fullName evidence="16">Uncharacterized protein LOC106051838 isoform X1</fullName>
    </submittedName>
</protein>
<evidence type="ECO:0000256" key="5">
    <source>
        <dbReference type="ARBA" id="ARBA00022729"/>
    </source>
</evidence>
<dbReference type="PROSITE" id="PS00010">
    <property type="entry name" value="ASX_HYDROXYL"/>
    <property type="match status" value="5"/>
</dbReference>
<dbReference type="GO" id="GO:0016020">
    <property type="term" value="C:membrane"/>
    <property type="evidence" value="ECO:0007669"/>
    <property type="project" value="UniProtKB-SubCell"/>
</dbReference>
<evidence type="ECO:0000256" key="9">
    <source>
        <dbReference type="ARBA" id="ARBA00023157"/>
    </source>
</evidence>
<dbReference type="Gene3D" id="2.170.300.10">
    <property type="entry name" value="Tie2 ligand-binding domain superfamily"/>
    <property type="match status" value="1"/>
</dbReference>
<feature type="signal peptide" evidence="11">
    <location>
        <begin position="1"/>
        <end position="29"/>
    </location>
</feature>
<sequence length="1729" mass="193181">MDIVVPMKLHCLFTMLFFWDVSLLPFAQTSSLHANTDCGGEFTTEAGTFKSPNFPQGYPTNTICEWTIKVPEHQVIALRFHSFNVDFSDFVAFYDGDSRYDPVIGSTVYRGYWSQAQVSNFSIRSTGHKLHVALHAQGWPSGQGFSASYWSQECQPFTYGRGKECNQSCSCIRDNTLYCDSTTGRCVCKEGWTSATCAVDINECSNPNVCDDVYSTCRNVNGSYECECKPGLARDSTGRCQDSNRCTHKNCSHACGVLSEGPKVETCYCPKGMRLAPNNDQVCVECSLWSYGENCTYVANCHRDNTKYYDKLTGHCICYPNWTSPDCSEDVNECLLEVSPCSGLGQACFNTHGSFQCHCLQSYEVYNQTHCIACGQILTSPSGNISSPAYYVYSGLRNRTECFWTISVSEKHVVALSFLRFGLSIAGHFGSVALYDGSNSSAPLIGTYSSSSPGLIISSYNSMHIVRYGSSSYSHGYTTNGFDATYISYECPEFHYGPYCNLMCHCVRSNSMSCDNHHGTCSCLPGWTGPDCSLDRDECSEKRATCPEYSDCRNKKGGYECVCKAGLEMNNQNICTPNVVSRCQQKQCSDMCVVIPTTNNMLNETCYCPVGMMVIGEKCIACQNWTYGPECHSQCQCSHTTTVACHAVSGHCQCMPGWTGLDCSTDVNECDSSDACPLYSTCINLPGSYNCSCQKKNGFVNNGPYSCVQKACEFKLNGSSGYITSPWYPYQYYNNANCTWTVTVQKGHVISLLIEDFELESHNWCANDYITVYDGSTTQSSIVGKYCSERDIPSLIRSSSSELLVEFKSDAHNNFRGFNISYSSHLCENFTYGDKCSSACQCVQSNSWFCDNLNGHCICKSGWQGNKCQEDVDECLAAQVCQPNSECVNTLGSYNCMCRVGFYLNITSGLCVERGECKVKHCSHTCWTQGEQETCGCPDHLELTSDGFTCVVPYYSYGFSNGDGILSSDNMLVSLNNNTVYVSKPIYLNQGVPFGSSEQLQTVAYVMTSGAIILGATGFSDIPSSPNLHQAFTQNQFMIAPYWANINPTEGYTTHHLYENCILSQPDHGSAQKEIIMKRAARDISEYHNLKGFQVSTVLVVTWVSREPLHSDNEVSDRGSNTFQSLLISGWAKEIHDGHEVLAEEETSYVIFIYQKGQMNWNFIPDRIINIGVISDTITQLPTTDHDLVGMIDSVQGNTGYLGVFSFKVGTSHGPATQCNRYICSKLPLLSDPVYANEMQQLYKCPCTIAELGHQWQLFEKRGLNQNIYCYAISTVAKARFLHNNRRNKLCCYKWDKPEGNDWQEWEESRMKAAYIPSDSPLSGHLLISDPWSWSYFNNSEALENIAAHHMCCKQVKSEKCDLFYKIFPDTGCTDFVDFVPASALGDPHIITLDGLLYTMNGWGEYTMMDVSEENFTLQARTEPIAPLYKATVFTAFSAKENNDAHVQVELSPNKKEMMMFLNAVDFTQKFYEDSDFTLVLGSMAVVKEVRLQQVTVRATFACGVSMKVYVALNNLEIELYVDKHLLNKTFGLVGNFNGNKRDEFTLPDGTVLPGNLSHYDIFYEFAKKWEVTPATSVFLYKSDQNYLHYWHPDYVPMFENNLDRHQHTNAVRLCGSSSHACIFDYLTTLDAKFAENSKKAILRYTMLSAYLAHSHETSLSSKDSETLDCKLFRMRNNGTLQVQEIDSKTHIDLDRVPAGACSTPEMTLEKALCTAIITNTTMKNAGVQ</sequence>
<dbReference type="PRINTS" id="PR00011">
    <property type="entry name" value="EGFLAMININ"/>
</dbReference>
<feature type="domain" description="VWFD" evidence="14">
    <location>
        <begin position="1380"/>
        <end position="1578"/>
    </location>
</feature>
<feature type="domain" description="EGF-like" evidence="13">
    <location>
        <begin position="330"/>
        <end position="372"/>
    </location>
</feature>
<evidence type="ECO:0000256" key="10">
    <source>
        <dbReference type="PROSITE-ProRule" id="PRU00076"/>
    </source>
</evidence>
<dbReference type="InterPro" id="IPR000152">
    <property type="entry name" value="EGF-type_Asp/Asn_hydroxyl_site"/>
</dbReference>
<dbReference type="Gene3D" id="2.60.120.290">
    <property type="entry name" value="Spermadhesin, CUB domain"/>
    <property type="match status" value="3"/>
</dbReference>
<dbReference type="CDD" id="cd00041">
    <property type="entry name" value="CUB"/>
    <property type="match status" value="3"/>
</dbReference>
<evidence type="ECO:0000256" key="1">
    <source>
        <dbReference type="ARBA" id="ARBA00004370"/>
    </source>
</evidence>
<dbReference type="PROSITE" id="PS01187">
    <property type="entry name" value="EGF_CA"/>
    <property type="match status" value="4"/>
</dbReference>